<evidence type="ECO:0000256" key="5">
    <source>
        <dbReference type="ARBA" id="ARBA00022553"/>
    </source>
</evidence>
<dbReference type="CDD" id="cd16922">
    <property type="entry name" value="HATPase_EvgS-ArcB-TorS-like"/>
    <property type="match status" value="1"/>
</dbReference>
<sequence>MNEYLNRQLDQISKLISDLKGSNIEMDRMIELDRSLEMLSHRIKTARLTEKGGLSDVVNKGLKQDAAFYFNRQFQVIRFVGSYENIIGTRNPDELPGVKSFFNPAEFEELVRKTDLLLETGEPQSFYSDIISKNGLLLPVHFLLEKISFGANTNVVAAGMTFYLQTPSELEDYRDILLENLPGVDVYLFDNQFRHVLAGGREKEYLGLSNADFTGKTLFEVFNKKTQKRLLPFYTDALNGEISEGEVQIKARIYYVSATPVQGVDKQVVGGALILQDITKEKEIEKKLVQAKQHAEEADRAKSVFLASMSHEIRTPLNAIIGFTGLLNKTDLSPKQKKFSYLIQQSSEHLLALVNDVLFLFKLEMSRVYIEEVPFNIYDLVKNVHESLLFRANENLLDFKYSIGKTVPEVLVGDPFRVKQILMNLTGNAIKFTDEGRVVIDVSVEKDKSKKINLRFEVEDTGIGIEKEELDKIFGEFSQLGNEKKRKGAGLGLTIVQKLVDLLNGKIHVESTPGSGSKFSVVIPFEKTDAADGIQKEKDYRGDFDLLKGKRVLYADDDEHNILLGESILKDWNVSFELAGDGKEALELLSDKKFDIVLLDIQMPGLSGVEVVQRVREDAKNPNRQTRILAVTANIMENDIRKYMKIGFDGYILKPFSEEGLYNKICNLLNIEYPGLEKRTISESPGRKADETVVFETSLLMKTAGGDLAFFNQMIDTFIDGAKDTSATFRLAAKNKSWKEIGKKAHKSIPSFRYFGLVKLVNKLVQLEKLTLHEKSFDQVAGIALSASKEIDNVIRLAENAKIPGEGK</sequence>
<feature type="modified residue" description="4-aspartylphosphate" evidence="12">
    <location>
        <position position="600"/>
    </location>
</feature>
<evidence type="ECO:0000256" key="11">
    <source>
        <dbReference type="ARBA" id="ARBA00023136"/>
    </source>
</evidence>
<dbReference type="InterPro" id="IPR001789">
    <property type="entry name" value="Sig_transdc_resp-reg_receiver"/>
</dbReference>
<feature type="domain" description="Response regulatory" evidence="14">
    <location>
        <begin position="551"/>
        <end position="669"/>
    </location>
</feature>
<dbReference type="PANTHER" id="PTHR45339">
    <property type="entry name" value="HYBRID SIGNAL TRANSDUCTION HISTIDINE KINASE J"/>
    <property type="match status" value="1"/>
</dbReference>
<dbReference type="SMART" id="SM00448">
    <property type="entry name" value="REC"/>
    <property type="match status" value="1"/>
</dbReference>
<dbReference type="InterPro" id="IPR011006">
    <property type="entry name" value="CheY-like_superfamily"/>
</dbReference>
<dbReference type="SMART" id="SM00387">
    <property type="entry name" value="HATPase_c"/>
    <property type="match status" value="1"/>
</dbReference>
<dbReference type="Gene3D" id="3.30.450.20">
    <property type="entry name" value="PAS domain"/>
    <property type="match status" value="1"/>
</dbReference>
<dbReference type="AlphaFoldDB" id="A0A1M4Y9L4"/>
<evidence type="ECO:0000256" key="4">
    <source>
        <dbReference type="ARBA" id="ARBA00022475"/>
    </source>
</evidence>
<dbReference type="SUPFAM" id="SSF55874">
    <property type="entry name" value="ATPase domain of HSP90 chaperone/DNA topoisomerase II/histidine kinase"/>
    <property type="match status" value="1"/>
</dbReference>
<keyword evidence="15" id="KW-0808">Transferase</keyword>
<keyword evidence="16" id="KW-1185">Reference proteome</keyword>
<protein>
    <recommendedName>
        <fullName evidence="3">histidine kinase</fullName>
        <ecNumber evidence="3">2.7.13.3</ecNumber>
    </recommendedName>
</protein>
<dbReference type="PRINTS" id="PR00344">
    <property type="entry name" value="BCTRLSENSOR"/>
</dbReference>
<evidence type="ECO:0000259" key="14">
    <source>
        <dbReference type="PROSITE" id="PS50110"/>
    </source>
</evidence>
<dbReference type="InterPro" id="IPR003661">
    <property type="entry name" value="HisK_dim/P_dom"/>
</dbReference>
<evidence type="ECO:0000256" key="8">
    <source>
        <dbReference type="ARBA" id="ARBA00022840"/>
    </source>
</evidence>
<dbReference type="PROSITE" id="PS50109">
    <property type="entry name" value="HIS_KIN"/>
    <property type="match status" value="1"/>
</dbReference>
<organism evidence="15 16">
    <name type="scientific">Mariniphaga anaerophila</name>
    <dbReference type="NCBI Taxonomy" id="1484053"/>
    <lineage>
        <taxon>Bacteria</taxon>
        <taxon>Pseudomonadati</taxon>
        <taxon>Bacteroidota</taxon>
        <taxon>Bacteroidia</taxon>
        <taxon>Marinilabiliales</taxon>
        <taxon>Prolixibacteraceae</taxon>
        <taxon>Mariniphaga</taxon>
    </lineage>
</organism>
<dbReference type="SMART" id="SM00388">
    <property type="entry name" value="HisKA"/>
    <property type="match status" value="1"/>
</dbReference>
<dbReference type="Gene3D" id="3.40.50.2300">
    <property type="match status" value="1"/>
</dbReference>
<evidence type="ECO:0000256" key="10">
    <source>
        <dbReference type="ARBA" id="ARBA00023012"/>
    </source>
</evidence>
<accession>A0A1M4Y9L4</accession>
<name>A0A1M4Y9L4_9BACT</name>
<dbReference type="InterPro" id="IPR003594">
    <property type="entry name" value="HATPase_dom"/>
</dbReference>
<reference evidence="15 16" key="1">
    <citation type="submission" date="2016-11" db="EMBL/GenBank/DDBJ databases">
        <authorList>
            <person name="Jaros S."/>
            <person name="Januszkiewicz K."/>
            <person name="Wedrychowicz H."/>
        </authorList>
    </citation>
    <scope>NUCLEOTIDE SEQUENCE [LARGE SCALE GENOMIC DNA]</scope>
    <source>
        <strain evidence="15 16">DSM 26910</strain>
    </source>
</reference>
<dbReference type="InterPro" id="IPR035965">
    <property type="entry name" value="PAS-like_dom_sf"/>
</dbReference>
<evidence type="ECO:0000313" key="16">
    <source>
        <dbReference type="Proteomes" id="UP000184164"/>
    </source>
</evidence>
<dbReference type="InterPro" id="IPR013656">
    <property type="entry name" value="PAS_4"/>
</dbReference>
<dbReference type="PROSITE" id="PS50110">
    <property type="entry name" value="RESPONSE_REGULATORY"/>
    <property type="match status" value="1"/>
</dbReference>
<dbReference type="Pfam" id="PF00072">
    <property type="entry name" value="Response_reg"/>
    <property type="match status" value="1"/>
</dbReference>
<keyword evidence="15" id="KW-0418">Kinase</keyword>
<dbReference type="InterPro" id="IPR036097">
    <property type="entry name" value="HisK_dim/P_sf"/>
</dbReference>
<dbReference type="GO" id="GO:0005886">
    <property type="term" value="C:plasma membrane"/>
    <property type="evidence" value="ECO:0007669"/>
    <property type="project" value="UniProtKB-SubCell"/>
</dbReference>
<dbReference type="RefSeq" id="WP_073000351.1">
    <property type="nucleotide sequence ID" value="NZ_FQUM01000003.1"/>
</dbReference>
<feature type="domain" description="Histidine kinase" evidence="13">
    <location>
        <begin position="308"/>
        <end position="527"/>
    </location>
</feature>
<evidence type="ECO:0000256" key="2">
    <source>
        <dbReference type="ARBA" id="ARBA00004651"/>
    </source>
</evidence>
<dbReference type="SUPFAM" id="SSF47226">
    <property type="entry name" value="Histidine-containing phosphotransfer domain, HPT domain"/>
    <property type="match status" value="1"/>
</dbReference>
<dbReference type="Gene3D" id="1.10.287.130">
    <property type="match status" value="1"/>
</dbReference>
<evidence type="ECO:0000256" key="9">
    <source>
        <dbReference type="ARBA" id="ARBA00022989"/>
    </source>
</evidence>
<keyword evidence="5 12" id="KW-0597">Phosphoprotein</keyword>
<dbReference type="EMBL" id="FQUM01000003">
    <property type="protein sequence ID" value="SHF02370.1"/>
    <property type="molecule type" value="Genomic_DNA"/>
</dbReference>
<dbReference type="GO" id="GO:0005524">
    <property type="term" value="F:ATP binding"/>
    <property type="evidence" value="ECO:0007669"/>
    <property type="project" value="UniProtKB-KW"/>
</dbReference>
<keyword evidence="9" id="KW-1133">Transmembrane helix</keyword>
<comment type="subcellular location">
    <subcellularLocation>
        <location evidence="2">Cell membrane</location>
        <topology evidence="2">Multi-pass membrane protein</topology>
    </subcellularLocation>
</comment>
<dbReference type="SUPFAM" id="SSF52172">
    <property type="entry name" value="CheY-like"/>
    <property type="match status" value="1"/>
</dbReference>
<proteinExistence type="predicted"/>
<dbReference type="GO" id="GO:0000155">
    <property type="term" value="F:phosphorelay sensor kinase activity"/>
    <property type="evidence" value="ECO:0007669"/>
    <property type="project" value="InterPro"/>
</dbReference>
<gene>
    <name evidence="15" type="ORF">SAMN05444274_103282</name>
</gene>
<dbReference type="Gene3D" id="1.20.120.160">
    <property type="entry name" value="HPT domain"/>
    <property type="match status" value="1"/>
</dbReference>
<keyword evidence="8" id="KW-0067">ATP-binding</keyword>
<dbReference type="CDD" id="cd17546">
    <property type="entry name" value="REC_hyHK_CKI1_RcsC-like"/>
    <property type="match status" value="1"/>
</dbReference>
<keyword evidence="7" id="KW-0547">Nucleotide-binding</keyword>
<evidence type="ECO:0000259" key="13">
    <source>
        <dbReference type="PROSITE" id="PS50109"/>
    </source>
</evidence>
<dbReference type="Proteomes" id="UP000184164">
    <property type="component" value="Unassembled WGS sequence"/>
</dbReference>
<dbReference type="EC" id="2.7.13.3" evidence="3"/>
<evidence type="ECO:0000256" key="7">
    <source>
        <dbReference type="ARBA" id="ARBA00022741"/>
    </source>
</evidence>
<keyword evidence="11" id="KW-0472">Membrane</keyword>
<dbReference type="FunFam" id="3.30.565.10:FF:000010">
    <property type="entry name" value="Sensor histidine kinase RcsC"/>
    <property type="match status" value="1"/>
</dbReference>
<dbReference type="STRING" id="1484053.SAMN05444274_103282"/>
<dbReference type="PANTHER" id="PTHR45339:SF1">
    <property type="entry name" value="HYBRID SIGNAL TRANSDUCTION HISTIDINE KINASE J"/>
    <property type="match status" value="1"/>
</dbReference>
<dbReference type="SUPFAM" id="SSF47384">
    <property type="entry name" value="Homodimeric domain of signal transducing histidine kinase"/>
    <property type="match status" value="1"/>
</dbReference>
<dbReference type="InterPro" id="IPR005467">
    <property type="entry name" value="His_kinase_dom"/>
</dbReference>
<evidence type="ECO:0000256" key="12">
    <source>
        <dbReference type="PROSITE-ProRule" id="PRU00169"/>
    </source>
</evidence>
<dbReference type="OrthoDB" id="1046984at2"/>
<keyword evidence="6" id="KW-0812">Transmembrane</keyword>
<dbReference type="SUPFAM" id="SSF55785">
    <property type="entry name" value="PYP-like sensor domain (PAS domain)"/>
    <property type="match status" value="1"/>
</dbReference>
<dbReference type="CDD" id="cd00082">
    <property type="entry name" value="HisKA"/>
    <property type="match status" value="1"/>
</dbReference>
<evidence type="ECO:0000256" key="3">
    <source>
        <dbReference type="ARBA" id="ARBA00012438"/>
    </source>
</evidence>
<dbReference type="Pfam" id="PF08448">
    <property type="entry name" value="PAS_4"/>
    <property type="match status" value="1"/>
</dbReference>
<evidence type="ECO:0000313" key="15">
    <source>
        <dbReference type="EMBL" id="SHF02370.1"/>
    </source>
</evidence>
<keyword evidence="10" id="KW-0902">Two-component regulatory system</keyword>
<evidence type="ECO:0000256" key="6">
    <source>
        <dbReference type="ARBA" id="ARBA00022692"/>
    </source>
</evidence>
<dbReference type="Pfam" id="PF02518">
    <property type="entry name" value="HATPase_c"/>
    <property type="match status" value="1"/>
</dbReference>
<dbReference type="Gene3D" id="3.30.565.10">
    <property type="entry name" value="Histidine kinase-like ATPase, C-terminal domain"/>
    <property type="match status" value="1"/>
</dbReference>
<dbReference type="InterPro" id="IPR004358">
    <property type="entry name" value="Sig_transdc_His_kin-like_C"/>
</dbReference>
<dbReference type="Pfam" id="PF00512">
    <property type="entry name" value="HisKA"/>
    <property type="match status" value="1"/>
</dbReference>
<dbReference type="InterPro" id="IPR036890">
    <property type="entry name" value="HATPase_C_sf"/>
</dbReference>
<evidence type="ECO:0000256" key="1">
    <source>
        <dbReference type="ARBA" id="ARBA00000085"/>
    </source>
</evidence>
<dbReference type="InterPro" id="IPR036641">
    <property type="entry name" value="HPT_dom_sf"/>
</dbReference>
<keyword evidence="4" id="KW-1003">Cell membrane</keyword>
<comment type="catalytic activity">
    <reaction evidence="1">
        <text>ATP + protein L-histidine = ADP + protein N-phospho-L-histidine.</text>
        <dbReference type="EC" id="2.7.13.3"/>
    </reaction>
</comment>